<protein>
    <submittedName>
        <fullName evidence="1">Uncharacterized protein</fullName>
    </submittedName>
</protein>
<gene>
    <name evidence="1" type="primary">77</name>
    <name evidence="1" type="ORF">SEA_CENTAUR_77</name>
</gene>
<dbReference type="GeneID" id="64947504"/>
<keyword evidence="2" id="KW-1185">Reference proteome</keyword>
<proteinExistence type="predicted"/>
<evidence type="ECO:0000313" key="1">
    <source>
        <dbReference type="EMBL" id="AZF93461.1"/>
    </source>
</evidence>
<accession>A0A3G8FF70</accession>
<dbReference type="Proteomes" id="UP000273202">
    <property type="component" value="Segment"/>
</dbReference>
<dbReference type="KEGG" id="vg:64947504"/>
<sequence>MDQNVFVVVDGDGRLLPYIADDIEGALKQHTEGEDTEIEGIFVYGALHVGLR</sequence>
<reference evidence="1 2" key="1">
    <citation type="submission" date="2018-10" db="EMBL/GenBank/DDBJ databases">
        <authorList>
            <person name="Staples A.K."/>
            <person name="Chhabra S.A."/>
            <person name="Chang S.T."/>
            <person name="Gover H.T."/>
            <person name="Sandhu A."/>
            <person name="Gaffney B.L."/>
            <person name="King R.A."/>
            <person name="Rinehart C.A."/>
            <person name="Rowland N.S."/>
            <person name="Garlena R.A."/>
            <person name="Russell D.A."/>
            <person name="Pope W.H."/>
            <person name="Jacobs-Sera D."/>
            <person name="Hendrix R.W."/>
            <person name="Hatfull G.F."/>
        </authorList>
    </citation>
    <scope>NUCLEOTIDE SEQUENCE [LARGE SCALE GENOMIC DNA]</scope>
</reference>
<name>A0A3G8FF70_9CAUD</name>
<dbReference type="RefSeq" id="YP_010063692.1">
    <property type="nucleotide sequence ID" value="NC_054808.1"/>
</dbReference>
<evidence type="ECO:0000313" key="2">
    <source>
        <dbReference type="Proteomes" id="UP000273202"/>
    </source>
</evidence>
<dbReference type="EMBL" id="MK061408">
    <property type="protein sequence ID" value="AZF93461.1"/>
    <property type="molecule type" value="Genomic_DNA"/>
</dbReference>
<organism evidence="1 2">
    <name type="scientific">Mycobacterium phage Centaur</name>
    <dbReference type="NCBI Taxonomy" id="2488784"/>
    <lineage>
        <taxon>Viruses</taxon>
        <taxon>Duplodnaviria</taxon>
        <taxon>Heunggongvirae</taxon>
        <taxon>Uroviricota</taxon>
        <taxon>Caudoviricetes</taxon>
        <taxon>Turbidovirus</taxon>
        <taxon>Turbidovirus centaur</taxon>
    </lineage>
</organism>